<feature type="domain" description="HTH marR-type" evidence="2">
    <location>
        <begin position="1"/>
        <end position="142"/>
    </location>
</feature>
<dbReference type="SMART" id="SM00347">
    <property type="entry name" value="HTH_MARR"/>
    <property type="match status" value="1"/>
</dbReference>
<protein>
    <submittedName>
        <fullName evidence="3">TcaR transcription regulator</fullName>
    </submittedName>
</protein>
<dbReference type="GO" id="GO:0003700">
    <property type="term" value="F:DNA-binding transcription factor activity"/>
    <property type="evidence" value="ECO:0007669"/>
    <property type="project" value="InterPro"/>
</dbReference>
<organism evidence="3 4">
    <name type="scientific">Staphylococcus simiae CCM 7213 = CCUG 51256</name>
    <dbReference type="NCBI Taxonomy" id="911238"/>
    <lineage>
        <taxon>Bacteria</taxon>
        <taxon>Bacillati</taxon>
        <taxon>Bacillota</taxon>
        <taxon>Bacilli</taxon>
        <taxon>Bacillales</taxon>
        <taxon>Staphylococcaceae</taxon>
        <taxon>Staphylococcus</taxon>
    </lineage>
</organism>
<dbReference type="CDD" id="cd00090">
    <property type="entry name" value="HTH_ARSR"/>
    <property type="match status" value="1"/>
</dbReference>
<reference evidence="3 4" key="1">
    <citation type="journal article" date="2012" name="BMC Genomics">
        <title>Comparative genomic analysis of the genus Staphylococcus including Staphylococcus aureus and its newly described sister species Staphylococcus simiae.</title>
        <authorList>
            <person name="Suzuki H."/>
            <person name="Lefebure T."/>
            <person name="Pavinski Bitar P."/>
            <person name="Stanhope M.J."/>
        </authorList>
    </citation>
    <scope>NUCLEOTIDE SEQUENCE [LARGE SCALE GENOMIC DNA]</scope>
    <source>
        <strain evidence="3 4">CCM 7213</strain>
    </source>
</reference>
<dbReference type="GO" id="GO:0006950">
    <property type="term" value="P:response to stress"/>
    <property type="evidence" value="ECO:0007669"/>
    <property type="project" value="TreeGrafter"/>
</dbReference>
<evidence type="ECO:0000256" key="1">
    <source>
        <dbReference type="ARBA" id="ARBA00023125"/>
    </source>
</evidence>
<dbReference type="InterPro" id="IPR011991">
    <property type="entry name" value="ArsR-like_HTH"/>
</dbReference>
<proteinExistence type="predicted"/>
<dbReference type="InterPro" id="IPR036388">
    <property type="entry name" value="WH-like_DNA-bd_sf"/>
</dbReference>
<evidence type="ECO:0000313" key="3">
    <source>
        <dbReference type="EMBL" id="EHJ08863.1"/>
    </source>
</evidence>
<keyword evidence="4" id="KW-1185">Reference proteome</keyword>
<dbReference type="PATRIC" id="fig|911238.3.peg.366"/>
<evidence type="ECO:0000313" key="4">
    <source>
        <dbReference type="Proteomes" id="UP000005413"/>
    </source>
</evidence>
<dbReference type="RefSeq" id="WP_002462049.1">
    <property type="nucleotide sequence ID" value="NZ_AEUN01000038.1"/>
</dbReference>
<comment type="caution">
    <text evidence="3">The sequence shown here is derived from an EMBL/GenBank/DDBJ whole genome shotgun (WGS) entry which is preliminary data.</text>
</comment>
<gene>
    <name evidence="3" type="ORF">SS7213T_01978</name>
</gene>
<dbReference type="Gene3D" id="1.10.10.10">
    <property type="entry name" value="Winged helix-like DNA-binding domain superfamily/Winged helix DNA-binding domain"/>
    <property type="match status" value="1"/>
</dbReference>
<dbReference type="Pfam" id="PF12802">
    <property type="entry name" value="MarR_2"/>
    <property type="match status" value="1"/>
</dbReference>
<dbReference type="EMBL" id="AEUN01000038">
    <property type="protein sequence ID" value="EHJ08863.1"/>
    <property type="molecule type" value="Genomic_DNA"/>
</dbReference>
<evidence type="ECO:0000259" key="2">
    <source>
        <dbReference type="PROSITE" id="PS50995"/>
    </source>
</evidence>
<dbReference type="AlphaFoldDB" id="G5JG31"/>
<dbReference type="InterPro" id="IPR036390">
    <property type="entry name" value="WH_DNA-bd_sf"/>
</dbReference>
<dbReference type="InterPro" id="IPR000835">
    <property type="entry name" value="HTH_MarR-typ"/>
</dbReference>
<name>G5JG31_9STAP</name>
<dbReference type="Proteomes" id="UP000005413">
    <property type="component" value="Unassembled WGS sequence"/>
</dbReference>
<dbReference type="PANTHER" id="PTHR33164:SF43">
    <property type="entry name" value="HTH-TYPE TRANSCRIPTIONAL REPRESSOR YETL"/>
    <property type="match status" value="1"/>
</dbReference>
<dbReference type="GO" id="GO:0003677">
    <property type="term" value="F:DNA binding"/>
    <property type="evidence" value="ECO:0007669"/>
    <property type="project" value="UniProtKB-KW"/>
</dbReference>
<sequence length="151" mass="17549">MVRRIHDHIQFLEKFINNINALTAQMLKDLQNEYEISLEQSHVLSMLNSEPLTISEITERQGVNKAAVSRRIKKLIDANLVKIGKPNLNVDQRLKFITLTPKGQAYIDERNAIMNNIANDITNDFEDEEIENVRYILEVINKRIEAYNLND</sequence>
<dbReference type="PANTHER" id="PTHR33164">
    <property type="entry name" value="TRANSCRIPTIONAL REGULATOR, MARR FAMILY"/>
    <property type="match status" value="1"/>
</dbReference>
<keyword evidence="1" id="KW-0238">DNA-binding</keyword>
<dbReference type="OrthoDB" id="2401851at2"/>
<dbReference type="PROSITE" id="PS50995">
    <property type="entry name" value="HTH_MARR_2"/>
    <property type="match status" value="1"/>
</dbReference>
<dbReference type="InterPro" id="IPR039422">
    <property type="entry name" value="MarR/SlyA-like"/>
</dbReference>
<accession>G5JG31</accession>
<dbReference type="SUPFAM" id="SSF46785">
    <property type="entry name" value="Winged helix' DNA-binding domain"/>
    <property type="match status" value="1"/>
</dbReference>